<dbReference type="RefSeq" id="XP_020438807.1">
    <property type="nucleotide sequence ID" value="XM_020571533.1"/>
</dbReference>
<evidence type="ECO:0000313" key="2">
    <source>
        <dbReference type="EMBL" id="EFA86703.1"/>
    </source>
</evidence>
<dbReference type="GeneID" id="31356039"/>
<comment type="caution">
    <text evidence="2">The sequence shown here is derived from an EMBL/GenBank/DDBJ whole genome shotgun (WGS) entry which is preliminary data.</text>
</comment>
<evidence type="ECO:0000256" key="1">
    <source>
        <dbReference type="SAM" id="Phobius"/>
    </source>
</evidence>
<feature type="transmembrane region" description="Helical" evidence="1">
    <location>
        <begin position="94"/>
        <end position="114"/>
    </location>
</feature>
<dbReference type="Proteomes" id="UP000001396">
    <property type="component" value="Unassembled WGS sequence"/>
</dbReference>
<gene>
    <name evidence="2" type="ORF">PPL_00506</name>
</gene>
<feature type="transmembrane region" description="Helical" evidence="1">
    <location>
        <begin position="61"/>
        <end position="82"/>
    </location>
</feature>
<dbReference type="InParanoid" id="D3AWN0"/>
<organism evidence="2 3">
    <name type="scientific">Heterostelium pallidum (strain ATCC 26659 / Pp 5 / PN500)</name>
    <name type="common">Cellular slime mold</name>
    <name type="synonym">Polysphondylium pallidum</name>
    <dbReference type="NCBI Taxonomy" id="670386"/>
    <lineage>
        <taxon>Eukaryota</taxon>
        <taxon>Amoebozoa</taxon>
        <taxon>Evosea</taxon>
        <taxon>Eumycetozoa</taxon>
        <taxon>Dictyostelia</taxon>
        <taxon>Acytosteliales</taxon>
        <taxon>Acytosteliaceae</taxon>
        <taxon>Heterostelium</taxon>
    </lineage>
</organism>
<keyword evidence="3" id="KW-1185">Reference proteome</keyword>
<dbReference type="FunCoup" id="D3AWN0">
    <property type="interactions" value="805"/>
</dbReference>
<dbReference type="EMBL" id="ADBJ01000002">
    <property type="protein sequence ID" value="EFA86703.1"/>
    <property type="molecule type" value="Genomic_DNA"/>
</dbReference>
<accession>D3AWN0</accession>
<keyword evidence="1" id="KW-0812">Transmembrane</keyword>
<dbReference type="AlphaFoldDB" id="D3AWN0"/>
<keyword evidence="1" id="KW-0472">Membrane</keyword>
<reference evidence="2 3" key="1">
    <citation type="journal article" date="2011" name="Genome Res.">
        <title>Phylogeny-wide analysis of social amoeba genomes highlights ancient origins for complex intercellular communication.</title>
        <authorList>
            <person name="Heidel A.J."/>
            <person name="Lawal H.M."/>
            <person name="Felder M."/>
            <person name="Schilde C."/>
            <person name="Helps N.R."/>
            <person name="Tunggal B."/>
            <person name="Rivero F."/>
            <person name="John U."/>
            <person name="Schleicher M."/>
            <person name="Eichinger L."/>
            <person name="Platzer M."/>
            <person name="Noegel A.A."/>
            <person name="Schaap P."/>
            <person name="Gloeckner G."/>
        </authorList>
    </citation>
    <scope>NUCLEOTIDE SEQUENCE [LARGE SCALE GENOMIC DNA]</scope>
    <source>
        <strain evidence="3">ATCC 26659 / Pp 5 / PN500</strain>
    </source>
</reference>
<keyword evidence="1" id="KW-1133">Transmembrane helix</keyword>
<sequence length="134" mass="15024">MAWFEGTEIKVRLVYFLCLLLLIMAVVSAISTFLIGIIICIATVLVAICGAVGARFNSHKLLWWFMMGLVVLIGLSIVSIIWELIKSKGFSGWMIKDLILIVFYGTGIFLAFTLRGRSFRYNPVVGQNANFQKL</sequence>
<evidence type="ECO:0000313" key="3">
    <source>
        <dbReference type="Proteomes" id="UP000001396"/>
    </source>
</evidence>
<feature type="transmembrane region" description="Helical" evidence="1">
    <location>
        <begin position="12"/>
        <end position="30"/>
    </location>
</feature>
<dbReference type="OMA" id="WFEGTEI"/>
<feature type="transmembrane region" description="Helical" evidence="1">
    <location>
        <begin position="36"/>
        <end position="54"/>
    </location>
</feature>
<proteinExistence type="predicted"/>
<protein>
    <submittedName>
        <fullName evidence="2">Uncharacterized protein</fullName>
    </submittedName>
</protein>
<name>D3AWN0_HETP5</name>